<evidence type="ECO:0000313" key="1">
    <source>
        <dbReference type="EMBL" id="AES99925.1"/>
    </source>
</evidence>
<dbReference type="PaxDb" id="3880-AES99925"/>
<sequence>MNKIQQQHKKQMLHHLPSSNLTSETIFVPKTPDFSSSSPPFFASASQRSGFFSSSFCYGLATMIDKDKEYDVV</sequence>
<dbReference type="HOGENOM" id="CLU_2708567_0_0_1"/>
<reference evidence="3" key="3">
    <citation type="submission" date="2015-04" db="UniProtKB">
        <authorList>
            <consortium name="EnsemblPlants"/>
        </authorList>
    </citation>
    <scope>IDENTIFICATION</scope>
    <source>
        <strain evidence="3">cv. Jemalong A17</strain>
    </source>
</reference>
<evidence type="ECO:0000313" key="5">
    <source>
        <dbReference type="Proteomes" id="UP000265566"/>
    </source>
</evidence>
<dbReference type="Proteomes" id="UP000265566">
    <property type="component" value="Chromosome 5"/>
</dbReference>
<accession>G7KCL6</accession>
<protein>
    <submittedName>
        <fullName evidence="1 3">Uncharacterized protein</fullName>
    </submittedName>
</protein>
<reference evidence="1 4" key="1">
    <citation type="journal article" date="2011" name="Nature">
        <title>The Medicago genome provides insight into the evolution of rhizobial symbioses.</title>
        <authorList>
            <person name="Young N.D."/>
            <person name="Debelle F."/>
            <person name="Oldroyd G.E."/>
            <person name="Geurts R."/>
            <person name="Cannon S.B."/>
            <person name="Udvardi M.K."/>
            <person name="Benedito V.A."/>
            <person name="Mayer K.F."/>
            <person name="Gouzy J."/>
            <person name="Schoof H."/>
            <person name="Van de Peer Y."/>
            <person name="Proost S."/>
            <person name="Cook D.R."/>
            <person name="Meyers B.C."/>
            <person name="Spannagl M."/>
            <person name="Cheung F."/>
            <person name="De Mita S."/>
            <person name="Krishnakumar V."/>
            <person name="Gundlach H."/>
            <person name="Zhou S."/>
            <person name="Mudge J."/>
            <person name="Bharti A.K."/>
            <person name="Murray J.D."/>
            <person name="Naoumkina M.A."/>
            <person name="Rosen B."/>
            <person name="Silverstein K.A."/>
            <person name="Tang H."/>
            <person name="Rombauts S."/>
            <person name="Zhao P.X."/>
            <person name="Zhou P."/>
            <person name="Barbe V."/>
            <person name="Bardou P."/>
            <person name="Bechner M."/>
            <person name="Bellec A."/>
            <person name="Berger A."/>
            <person name="Berges H."/>
            <person name="Bidwell S."/>
            <person name="Bisseling T."/>
            <person name="Choisne N."/>
            <person name="Couloux A."/>
            <person name="Denny R."/>
            <person name="Deshpande S."/>
            <person name="Dai X."/>
            <person name="Doyle J.J."/>
            <person name="Dudez A.M."/>
            <person name="Farmer A.D."/>
            <person name="Fouteau S."/>
            <person name="Franken C."/>
            <person name="Gibelin C."/>
            <person name="Gish J."/>
            <person name="Goldstein S."/>
            <person name="Gonzalez A.J."/>
            <person name="Green P.J."/>
            <person name="Hallab A."/>
            <person name="Hartog M."/>
            <person name="Hua A."/>
            <person name="Humphray S.J."/>
            <person name="Jeong D.H."/>
            <person name="Jing Y."/>
            <person name="Jocker A."/>
            <person name="Kenton S.M."/>
            <person name="Kim D.J."/>
            <person name="Klee K."/>
            <person name="Lai H."/>
            <person name="Lang C."/>
            <person name="Lin S."/>
            <person name="Macmil S.L."/>
            <person name="Magdelenat G."/>
            <person name="Matthews L."/>
            <person name="McCorrison J."/>
            <person name="Monaghan E.L."/>
            <person name="Mun J.H."/>
            <person name="Najar F.Z."/>
            <person name="Nicholson C."/>
            <person name="Noirot C."/>
            <person name="O'Bleness M."/>
            <person name="Paule C.R."/>
            <person name="Poulain J."/>
            <person name="Prion F."/>
            <person name="Qin B."/>
            <person name="Qu C."/>
            <person name="Retzel E.F."/>
            <person name="Riddle C."/>
            <person name="Sallet E."/>
            <person name="Samain S."/>
            <person name="Samson N."/>
            <person name="Sanders I."/>
            <person name="Saurat O."/>
            <person name="Scarpelli C."/>
            <person name="Schiex T."/>
            <person name="Segurens B."/>
            <person name="Severin A.J."/>
            <person name="Sherrier D.J."/>
            <person name="Shi R."/>
            <person name="Sims S."/>
            <person name="Singer S.R."/>
            <person name="Sinharoy S."/>
            <person name="Sterck L."/>
            <person name="Viollet A."/>
            <person name="Wang B.B."/>
            <person name="Wang K."/>
            <person name="Wang M."/>
            <person name="Wang X."/>
            <person name="Warfsmann J."/>
            <person name="Weissenbach J."/>
            <person name="White D.D."/>
            <person name="White J.D."/>
            <person name="Wiley G.B."/>
            <person name="Wincker P."/>
            <person name="Xing Y."/>
            <person name="Yang L."/>
            <person name="Yao Z."/>
            <person name="Ying F."/>
            <person name="Zhai J."/>
            <person name="Zhou L."/>
            <person name="Zuber A."/>
            <person name="Denarie J."/>
            <person name="Dixon R.A."/>
            <person name="May G.D."/>
            <person name="Schwartz D.C."/>
            <person name="Rogers J."/>
            <person name="Quetier F."/>
            <person name="Town C.D."/>
            <person name="Roe B.A."/>
        </authorList>
    </citation>
    <scope>NUCLEOTIDE SEQUENCE [LARGE SCALE GENOMIC DNA]</scope>
    <source>
        <strain evidence="1">A17</strain>
        <strain evidence="3 4">cv. Jemalong A17</strain>
    </source>
</reference>
<organism evidence="1 4">
    <name type="scientific">Medicago truncatula</name>
    <name type="common">Barrel medic</name>
    <name type="synonym">Medicago tribuloides</name>
    <dbReference type="NCBI Taxonomy" id="3880"/>
    <lineage>
        <taxon>Eukaryota</taxon>
        <taxon>Viridiplantae</taxon>
        <taxon>Streptophyta</taxon>
        <taxon>Embryophyta</taxon>
        <taxon>Tracheophyta</taxon>
        <taxon>Spermatophyta</taxon>
        <taxon>Magnoliopsida</taxon>
        <taxon>eudicotyledons</taxon>
        <taxon>Gunneridae</taxon>
        <taxon>Pentapetalae</taxon>
        <taxon>rosids</taxon>
        <taxon>fabids</taxon>
        <taxon>Fabales</taxon>
        <taxon>Fabaceae</taxon>
        <taxon>Papilionoideae</taxon>
        <taxon>50 kb inversion clade</taxon>
        <taxon>NPAAA clade</taxon>
        <taxon>Hologalegina</taxon>
        <taxon>IRL clade</taxon>
        <taxon>Trifolieae</taxon>
        <taxon>Medicago</taxon>
    </lineage>
</organism>
<dbReference type="AlphaFoldDB" id="G7KCL6"/>
<name>G7KCL6_MEDTR</name>
<dbReference type="EMBL" id="CM001221">
    <property type="protein sequence ID" value="AES99925.1"/>
    <property type="molecule type" value="Genomic_DNA"/>
</dbReference>
<evidence type="ECO:0000313" key="4">
    <source>
        <dbReference type="Proteomes" id="UP000002051"/>
    </source>
</evidence>
<dbReference type="Proteomes" id="UP000002051">
    <property type="component" value="Chromosome 5"/>
</dbReference>
<evidence type="ECO:0000313" key="3">
    <source>
        <dbReference type="EnsemblPlants" id="AES99925"/>
    </source>
</evidence>
<reference evidence="2" key="5">
    <citation type="journal article" date="2018" name="Nat. Plants">
        <title>Whole-genome landscape of Medicago truncatula symbiotic genes.</title>
        <authorList>
            <person name="Pecrix Y."/>
            <person name="Gamas P."/>
            <person name="Carrere S."/>
        </authorList>
    </citation>
    <scope>NUCLEOTIDE SEQUENCE</scope>
    <source>
        <tissue evidence="2">Leaves</tissue>
    </source>
</reference>
<gene>
    <name evidence="1" type="ordered locus">MTR_5g086250</name>
    <name evidence="2" type="ORF">MtrunA17_Chr5g0439671</name>
</gene>
<keyword evidence="4" id="KW-1185">Reference proteome</keyword>
<dbReference type="Gramene" id="rna32908">
    <property type="protein sequence ID" value="RHN57373.1"/>
    <property type="gene ID" value="gene32908"/>
</dbReference>
<dbReference type="EMBL" id="PSQE01000005">
    <property type="protein sequence ID" value="RHN57373.1"/>
    <property type="molecule type" value="Genomic_DNA"/>
</dbReference>
<dbReference type="EnsemblPlants" id="AES99925">
    <property type="protein sequence ID" value="AES99925"/>
    <property type="gene ID" value="MTR_5g086250"/>
</dbReference>
<proteinExistence type="predicted"/>
<evidence type="ECO:0000313" key="2">
    <source>
        <dbReference type="EMBL" id="RHN57373.1"/>
    </source>
</evidence>
<reference evidence="1 4" key="2">
    <citation type="journal article" date="2014" name="BMC Genomics">
        <title>An improved genome release (version Mt4.0) for the model legume Medicago truncatula.</title>
        <authorList>
            <person name="Tang H."/>
            <person name="Krishnakumar V."/>
            <person name="Bidwell S."/>
            <person name="Rosen B."/>
            <person name="Chan A."/>
            <person name="Zhou S."/>
            <person name="Gentzbittel L."/>
            <person name="Childs K.L."/>
            <person name="Yandell M."/>
            <person name="Gundlach H."/>
            <person name="Mayer K.F."/>
            <person name="Schwartz D.C."/>
            <person name="Town C.D."/>
        </authorList>
    </citation>
    <scope>GENOME REANNOTATION</scope>
    <source>
        <strain evidence="3 4">cv. Jemalong A17</strain>
    </source>
</reference>
<reference evidence="5" key="4">
    <citation type="journal article" date="2018" name="Nat. Plants">
        <title>Whole-genome landscape of Medicago truncatula symbiotic genes.</title>
        <authorList>
            <person name="Pecrix Y."/>
            <person name="Staton S.E."/>
            <person name="Sallet E."/>
            <person name="Lelandais-Briere C."/>
            <person name="Moreau S."/>
            <person name="Carrere S."/>
            <person name="Blein T."/>
            <person name="Jardinaud M.F."/>
            <person name="Latrasse D."/>
            <person name="Zouine M."/>
            <person name="Zahm M."/>
            <person name="Kreplak J."/>
            <person name="Mayjonade B."/>
            <person name="Satge C."/>
            <person name="Perez M."/>
            <person name="Cauet S."/>
            <person name="Marande W."/>
            <person name="Chantry-Darmon C."/>
            <person name="Lopez-Roques C."/>
            <person name="Bouchez O."/>
            <person name="Berard A."/>
            <person name="Debelle F."/>
            <person name="Munos S."/>
            <person name="Bendahmane A."/>
            <person name="Berges H."/>
            <person name="Niebel A."/>
            <person name="Buitink J."/>
            <person name="Frugier F."/>
            <person name="Benhamed M."/>
            <person name="Crespi M."/>
            <person name="Gouzy J."/>
            <person name="Gamas P."/>
        </authorList>
    </citation>
    <scope>NUCLEOTIDE SEQUENCE [LARGE SCALE GENOMIC DNA]</scope>
    <source>
        <strain evidence="5">cv. Jemalong A17</strain>
    </source>
</reference>